<dbReference type="GO" id="GO:0140973">
    <property type="term" value="P:positive regulation of AIM2 inflammasome complex assembly"/>
    <property type="evidence" value="ECO:0007669"/>
    <property type="project" value="Ensembl"/>
</dbReference>
<dbReference type="InterPro" id="IPR003191">
    <property type="entry name" value="Guanylate-bd/ATL_C"/>
</dbReference>
<dbReference type="GO" id="GO:0051715">
    <property type="term" value="P:cytolysis in another organism"/>
    <property type="evidence" value="ECO:0007669"/>
    <property type="project" value="Ensembl"/>
</dbReference>
<evidence type="ECO:0000256" key="5">
    <source>
        <dbReference type="ARBA" id="ARBA00023134"/>
    </source>
</evidence>
<dbReference type="GO" id="GO:0042742">
    <property type="term" value="P:defense response to bacterium"/>
    <property type="evidence" value="ECO:0007669"/>
    <property type="project" value="Ensembl"/>
</dbReference>
<name>A0A8C6QLJ8_NANGA</name>
<dbReference type="GO" id="GO:0051673">
    <property type="term" value="P:disruption of plasma membrane integrity in another organism"/>
    <property type="evidence" value="ECO:0007669"/>
    <property type="project" value="Ensembl"/>
</dbReference>
<evidence type="ECO:0000256" key="7">
    <source>
        <dbReference type="SAM" id="Coils"/>
    </source>
</evidence>
<dbReference type="CDD" id="cd01851">
    <property type="entry name" value="GBP"/>
    <property type="match status" value="1"/>
</dbReference>
<dbReference type="GO" id="GO:0051604">
    <property type="term" value="P:protein maturation"/>
    <property type="evidence" value="ECO:0007669"/>
    <property type="project" value="Ensembl"/>
</dbReference>
<reference evidence="9" key="2">
    <citation type="submission" date="2025-09" db="UniProtKB">
        <authorList>
            <consortium name="Ensembl"/>
        </authorList>
    </citation>
    <scope>IDENTIFICATION</scope>
</reference>
<dbReference type="PANTHER" id="PTHR10751">
    <property type="entry name" value="GUANYLATE BINDING PROTEIN"/>
    <property type="match status" value="1"/>
</dbReference>
<dbReference type="GO" id="GO:0051607">
    <property type="term" value="P:defense response to virus"/>
    <property type="evidence" value="ECO:0007669"/>
    <property type="project" value="Ensembl"/>
</dbReference>
<dbReference type="CDD" id="cd16269">
    <property type="entry name" value="GBP_C"/>
    <property type="match status" value="1"/>
</dbReference>
<keyword evidence="1" id="KW-0399">Innate immunity</keyword>
<dbReference type="InterPro" id="IPR030386">
    <property type="entry name" value="G_GB1_RHD3_dom"/>
</dbReference>
<dbReference type="GO" id="GO:0006605">
    <property type="term" value="P:protein targeting"/>
    <property type="evidence" value="ECO:0007669"/>
    <property type="project" value="Ensembl"/>
</dbReference>
<comment type="similarity">
    <text evidence="6">Belongs to the TRAFAC class dynamin-like GTPase superfamily. GB1/RHD3 GTPase family.</text>
</comment>
<dbReference type="GO" id="GO:0106139">
    <property type="term" value="C:symbiont cell surface"/>
    <property type="evidence" value="ECO:0007669"/>
    <property type="project" value="Ensembl"/>
</dbReference>
<dbReference type="OMA" id="CETHHAS"/>
<dbReference type="GO" id="GO:0034067">
    <property type="term" value="P:protein localization to Golgi apparatus"/>
    <property type="evidence" value="ECO:0007669"/>
    <property type="project" value="Ensembl"/>
</dbReference>
<dbReference type="GO" id="GO:1900227">
    <property type="term" value="P:positive regulation of NLRP3 inflammasome complex assembly"/>
    <property type="evidence" value="ECO:0007669"/>
    <property type="project" value="Ensembl"/>
</dbReference>
<organism evidence="9 10">
    <name type="scientific">Nannospalax galili</name>
    <name type="common">Northern Israeli blind subterranean mole rat</name>
    <name type="synonym">Spalax galili</name>
    <dbReference type="NCBI Taxonomy" id="1026970"/>
    <lineage>
        <taxon>Eukaryota</taxon>
        <taxon>Metazoa</taxon>
        <taxon>Chordata</taxon>
        <taxon>Craniata</taxon>
        <taxon>Vertebrata</taxon>
        <taxon>Euteleostomi</taxon>
        <taxon>Mammalia</taxon>
        <taxon>Eutheria</taxon>
        <taxon>Euarchontoglires</taxon>
        <taxon>Glires</taxon>
        <taxon>Rodentia</taxon>
        <taxon>Myomorpha</taxon>
        <taxon>Muroidea</taxon>
        <taxon>Spalacidae</taxon>
        <taxon>Spalacinae</taxon>
        <taxon>Nannospalax</taxon>
    </lineage>
</organism>
<keyword evidence="10" id="KW-1185">Reference proteome</keyword>
<dbReference type="GO" id="GO:0071222">
    <property type="term" value="P:cellular response to lipopolysaccharide"/>
    <property type="evidence" value="ECO:0007669"/>
    <property type="project" value="Ensembl"/>
</dbReference>
<reference evidence="9" key="1">
    <citation type="submission" date="2025-08" db="UniProtKB">
        <authorList>
            <consortium name="Ensembl"/>
        </authorList>
    </citation>
    <scope>IDENTIFICATION</scope>
</reference>
<dbReference type="GO" id="GO:0160075">
    <property type="term" value="P:non-canonical inflammasome complex assembly"/>
    <property type="evidence" value="ECO:0007669"/>
    <property type="project" value="Ensembl"/>
</dbReference>
<protein>
    <submittedName>
        <fullName evidence="9">Guanylate binding protein 5</fullName>
    </submittedName>
</protein>
<evidence type="ECO:0000313" key="10">
    <source>
        <dbReference type="Proteomes" id="UP000694381"/>
    </source>
</evidence>
<dbReference type="Pfam" id="PF02263">
    <property type="entry name" value="GBP"/>
    <property type="match status" value="1"/>
</dbReference>
<dbReference type="GO" id="GO:0003924">
    <property type="term" value="F:GTPase activity"/>
    <property type="evidence" value="ECO:0007669"/>
    <property type="project" value="Ensembl"/>
</dbReference>
<keyword evidence="3" id="KW-0378">Hydrolase</keyword>
<dbReference type="InterPro" id="IPR036543">
    <property type="entry name" value="Guanylate-bd_C_sf"/>
</dbReference>
<dbReference type="GO" id="GO:0032731">
    <property type="term" value="P:positive regulation of interleukin-1 beta production"/>
    <property type="evidence" value="ECO:0007669"/>
    <property type="project" value="Ensembl"/>
</dbReference>
<dbReference type="Pfam" id="PF02841">
    <property type="entry name" value="GBP_C"/>
    <property type="match status" value="1"/>
</dbReference>
<dbReference type="GeneTree" id="ENSGT00940000162684"/>
<dbReference type="GeneID" id="103748841"/>
<dbReference type="SUPFAM" id="SSF48340">
    <property type="entry name" value="Interferon-induced guanylate-binding protein 1 (GBP1), C-terminal domain"/>
    <property type="match status" value="1"/>
</dbReference>
<dbReference type="GO" id="GO:0046718">
    <property type="term" value="P:symbiont entry into host cell"/>
    <property type="evidence" value="ECO:0007669"/>
    <property type="project" value="Ensembl"/>
</dbReference>
<proteinExistence type="inferred from homology"/>
<dbReference type="GO" id="GO:0042803">
    <property type="term" value="F:protein homodimerization activity"/>
    <property type="evidence" value="ECO:0007669"/>
    <property type="project" value="Ensembl"/>
</dbReference>
<dbReference type="GO" id="GO:0071346">
    <property type="term" value="P:cellular response to type II interferon"/>
    <property type="evidence" value="ECO:0007669"/>
    <property type="project" value="Ensembl"/>
</dbReference>
<evidence type="ECO:0000259" key="8">
    <source>
        <dbReference type="PROSITE" id="PS51715"/>
    </source>
</evidence>
<dbReference type="PROSITE" id="PS51715">
    <property type="entry name" value="G_GB1_RHD3"/>
    <property type="match status" value="1"/>
</dbReference>
<dbReference type="GO" id="GO:0005525">
    <property type="term" value="F:GTP binding"/>
    <property type="evidence" value="ECO:0007669"/>
    <property type="project" value="UniProtKB-KW"/>
</dbReference>
<dbReference type="GO" id="GO:0031410">
    <property type="term" value="C:cytoplasmic vesicle"/>
    <property type="evidence" value="ECO:0007669"/>
    <property type="project" value="Ensembl"/>
</dbReference>
<dbReference type="InterPro" id="IPR015894">
    <property type="entry name" value="Guanylate-bd_N"/>
</dbReference>
<dbReference type="GO" id="GO:0032741">
    <property type="term" value="P:positive regulation of interleukin-18 production"/>
    <property type="evidence" value="ECO:0007669"/>
    <property type="project" value="Ensembl"/>
</dbReference>
<dbReference type="OrthoDB" id="2135133at2759"/>
<dbReference type="FunFam" id="3.40.50.300:FF:000422">
    <property type="entry name" value="Guanylate-binding protein 1"/>
    <property type="match status" value="1"/>
</dbReference>
<dbReference type="RefSeq" id="XP_008849852.1">
    <property type="nucleotide sequence ID" value="XM_008851630.3"/>
</dbReference>
<accession>A0A8C6QLJ8</accession>
<evidence type="ECO:0000256" key="1">
    <source>
        <dbReference type="ARBA" id="ARBA00022588"/>
    </source>
</evidence>
<dbReference type="Gene3D" id="1.20.1000.10">
    <property type="entry name" value="Guanylate-binding protein, C-terminal domain"/>
    <property type="match status" value="1"/>
</dbReference>
<dbReference type="GO" id="GO:0004866">
    <property type="term" value="F:endopeptidase inhibitor activity"/>
    <property type="evidence" value="ECO:0007669"/>
    <property type="project" value="Ensembl"/>
</dbReference>
<dbReference type="InterPro" id="IPR037684">
    <property type="entry name" value="GBP_C"/>
</dbReference>
<evidence type="ECO:0000256" key="2">
    <source>
        <dbReference type="ARBA" id="ARBA00022741"/>
    </source>
</evidence>
<dbReference type="Proteomes" id="UP000694381">
    <property type="component" value="Unassembled WGS sequence"/>
</dbReference>
<evidence type="ECO:0000313" key="9">
    <source>
        <dbReference type="Ensembl" id="ENSNGAP00000005088.1"/>
    </source>
</evidence>
<sequence>MAPSIHMPEPMCLIGNTEEQLVVNQEALEILSNITQPMVVVAIVGLYRTGKSYLMNKLAGKKTGFSVGSTVQSQTKGIWMWCVPHPEKPDHTLVLLDTEGLGDVEKIDEKNDTQIFALAILLSSTFVYNTMSKIDQGAIDLLHNVTELTDLLRTRNSPDLSGAEQTADVSFFPDLVWTLRDFYLSLETDGQAITSDDYLENSLKLKQGSDERTQSFNLPRLCIQKFFPVKKCFIFESPTHGKKLAQLEELQDSELIPEFVQQLTEFSSHIFSQSKIKTLPGGIQVNGPRLESLVVTYVNAINNGDLPCVENIVITMAKRENSAAVQKAISHYDQQMGQKVQLPTETQQELLDLHRAIESEAIEIFRKNSFKDEDQSFQKELETLLSEKKDEICKKNAKASSECCSALIESIFKPLEQEVAQGVYAKPGGHSLFLQKREQLKTQYQQKPGKGIQAEEVLQKYLQAKEPLSNTILQTDQRLTAKEREREAERARAEAARAEARRLEVLRIQEEQRRAERERLHQEQLRKMEREKANFLAEQERIQKVRLQKEAERIKAEQEAHLRRLQEQLNQTRCETHHASNGDCILL</sequence>
<feature type="domain" description="GB1/RHD3-type G" evidence="8">
    <location>
        <begin position="35"/>
        <end position="275"/>
    </location>
</feature>
<gene>
    <name evidence="9" type="primary">LOC103748841</name>
</gene>
<evidence type="ECO:0000256" key="6">
    <source>
        <dbReference type="PROSITE-ProRule" id="PRU01052"/>
    </source>
</evidence>
<dbReference type="InterPro" id="IPR027417">
    <property type="entry name" value="P-loop_NTPase"/>
</dbReference>
<dbReference type="GO" id="GO:0051289">
    <property type="term" value="P:protein homotetramerization"/>
    <property type="evidence" value="ECO:0007669"/>
    <property type="project" value="Ensembl"/>
</dbReference>
<evidence type="ECO:0000256" key="4">
    <source>
        <dbReference type="ARBA" id="ARBA00022859"/>
    </source>
</evidence>
<dbReference type="AlphaFoldDB" id="A0A8C6QLJ8"/>
<keyword evidence="7" id="KW-0175">Coiled coil</keyword>
<dbReference type="GO" id="GO:0048471">
    <property type="term" value="C:perinuclear region of cytoplasm"/>
    <property type="evidence" value="ECO:0007669"/>
    <property type="project" value="Ensembl"/>
</dbReference>
<dbReference type="GO" id="GO:0140970">
    <property type="term" value="P:AIM2 inflammasome complex assembly"/>
    <property type="evidence" value="ECO:0007669"/>
    <property type="project" value="Ensembl"/>
</dbReference>
<dbReference type="KEGG" id="ngi:103748841"/>
<keyword evidence="5" id="KW-0342">GTP-binding</keyword>
<dbReference type="FunFam" id="1.20.1000.10:FF:000001">
    <property type="entry name" value="Guanylate binding protein 1"/>
    <property type="match status" value="1"/>
</dbReference>
<dbReference type="GO" id="GO:1900017">
    <property type="term" value="P:positive regulation of cytokine production involved in inflammatory response"/>
    <property type="evidence" value="ECO:0007669"/>
    <property type="project" value="Ensembl"/>
</dbReference>
<dbReference type="Gene3D" id="3.40.50.300">
    <property type="entry name" value="P-loop containing nucleotide triphosphate hydrolases"/>
    <property type="match status" value="1"/>
</dbReference>
<dbReference type="GO" id="GO:0000139">
    <property type="term" value="C:Golgi membrane"/>
    <property type="evidence" value="ECO:0007669"/>
    <property type="project" value="Ensembl"/>
</dbReference>
<dbReference type="Ensembl" id="ENSNGAT00000008614.1">
    <property type="protein sequence ID" value="ENSNGAP00000005088.1"/>
    <property type="gene ID" value="ENSNGAG00000007111.1"/>
</dbReference>
<keyword evidence="2" id="KW-0547">Nucleotide-binding</keyword>
<dbReference type="GO" id="GO:0002218">
    <property type="term" value="P:activation of innate immune response"/>
    <property type="evidence" value="ECO:0007669"/>
    <property type="project" value="Ensembl"/>
</dbReference>
<dbReference type="SUPFAM" id="SSF52540">
    <property type="entry name" value="P-loop containing nucleoside triphosphate hydrolases"/>
    <property type="match status" value="1"/>
</dbReference>
<keyword evidence="4" id="KW-0391">Immunity</keyword>
<feature type="coiled-coil region" evidence="7">
    <location>
        <begin position="479"/>
        <end position="575"/>
    </location>
</feature>
<dbReference type="GO" id="GO:0140639">
    <property type="term" value="P:positive regulation of pyroptotic inflammatory response"/>
    <property type="evidence" value="ECO:0007669"/>
    <property type="project" value="Ensembl"/>
</dbReference>
<evidence type="ECO:0000256" key="3">
    <source>
        <dbReference type="ARBA" id="ARBA00022801"/>
    </source>
</evidence>